<protein>
    <submittedName>
        <fullName evidence="2">Uncharacterized protein</fullName>
    </submittedName>
</protein>
<reference evidence="2 3" key="1">
    <citation type="journal article" date="2011" name="J. Bacteriol.">
        <title>Draft genome sequence of Caloramator australicus strain RC3T, a thermoanaerobe from the Great Artesian Basin of Australia.</title>
        <authorList>
            <person name="Ogg C.D."/>
            <person name="Patel B.K.C."/>
        </authorList>
    </citation>
    <scope>NUCLEOTIDE SEQUENCE [LARGE SCALE GENOMIC DNA]</scope>
    <source>
        <strain evidence="2 3">RC3</strain>
    </source>
</reference>
<sequence length="76" mass="8578">MKKGILTVLLIAFIGTIIMGSYFIGIISAIFSTSVPRFFAYLIVFIALFIIGSFVYVAFERIKEIKEGKEDDISKY</sequence>
<gene>
    <name evidence="2" type="ORF">CAAU_0048</name>
</gene>
<dbReference type="AlphaFoldDB" id="G0V3K8"/>
<feature type="transmembrane region" description="Helical" evidence="1">
    <location>
        <begin position="38"/>
        <end position="59"/>
    </location>
</feature>
<evidence type="ECO:0000313" key="3">
    <source>
        <dbReference type="Proteomes" id="UP000007652"/>
    </source>
</evidence>
<dbReference type="RefSeq" id="WP_008907421.1">
    <property type="nucleotide sequence ID" value="NZ_CAKP01000001.1"/>
</dbReference>
<dbReference type="EMBL" id="CAKP01000001">
    <property type="protein sequence ID" value="CCC57698.1"/>
    <property type="molecule type" value="Genomic_DNA"/>
</dbReference>
<comment type="caution">
    <text evidence="2">The sequence shown here is derived from an EMBL/GenBank/DDBJ whole genome shotgun (WGS) entry which is preliminary data.</text>
</comment>
<feature type="transmembrane region" description="Helical" evidence="1">
    <location>
        <begin position="7"/>
        <end position="32"/>
    </location>
</feature>
<accession>G0V3K8</accession>
<keyword evidence="1" id="KW-0472">Membrane</keyword>
<keyword evidence="1" id="KW-0812">Transmembrane</keyword>
<keyword evidence="1" id="KW-1133">Transmembrane helix</keyword>
<dbReference type="STRING" id="857293.CAAU_0048"/>
<keyword evidence="3" id="KW-1185">Reference proteome</keyword>
<organism evidence="2 3">
    <name type="scientific">Caloramator australicus RC3</name>
    <dbReference type="NCBI Taxonomy" id="857293"/>
    <lineage>
        <taxon>Bacteria</taxon>
        <taxon>Bacillati</taxon>
        <taxon>Bacillota</taxon>
        <taxon>Clostridia</taxon>
        <taxon>Eubacteriales</taxon>
        <taxon>Clostridiaceae</taxon>
        <taxon>Caloramator</taxon>
    </lineage>
</organism>
<proteinExistence type="predicted"/>
<dbReference type="OrthoDB" id="1650720at2"/>
<evidence type="ECO:0000313" key="2">
    <source>
        <dbReference type="EMBL" id="CCC57698.1"/>
    </source>
</evidence>
<dbReference type="Proteomes" id="UP000007652">
    <property type="component" value="Unassembled WGS sequence"/>
</dbReference>
<name>G0V3K8_9CLOT</name>
<evidence type="ECO:0000256" key="1">
    <source>
        <dbReference type="SAM" id="Phobius"/>
    </source>
</evidence>